<dbReference type="PANTHER" id="PTHR34658:SF2">
    <property type="entry name" value="OS01G0151800 PROTEIN"/>
    <property type="match status" value="1"/>
</dbReference>
<feature type="transmembrane region" description="Helical" evidence="1">
    <location>
        <begin position="25"/>
        <end position="51"/>
    </location>
</feature>
<dbReference type="AlphaFoldDB" id="A0AAP0B3N9"/>
<organism evidence="2 3">
    <name type="scientific">Platanthera zijinensis</name>
    <dbReference type="NCBI Taxonomy" id="2320716"/>
    <lineage>
        <taxon>Eukaryota</taxon>
        <taxon>Viridiplantae</taxon>
        <taxon>Streptophyta</taxon>
        <taxon>Embryophyta</taxon>
        <taxon>Tracheophyta</taxon>
        <taxon>Spermatophyta</taxon>
        <taxon>Magnoliopsida</taxon>
        <taxon>Liliopsida</taxon>
        <taxon>Asparagales</taxon>
        <taxon>Orchidaceae</taxon>
        <taxon>Orchidoideae</taxon>
        <taxon>Orchideae</taxon>
        <taxon>Orchidinae</taxon>
        <taxon>Platanthera</taxon>
    </lineage>
</organism>
<keyword evidence="1" id="KW-1133">Transmembrane helix</keyword>
<sequence length="123" mass="13207">MALSSVAVLLRAALLHHNPLLRYAVAWTFLLTATVLVISLSPEMAFAWALTPSSPFARSCRRGFVRVPMEGTVCVPARLFGPSKADAVVPPVFAALVVAGSACIVRAVGLWDLADRDEEIPYD</sequence>
<keyword evidence="1" id="KW-0472">Membrane</keyword>
<protein>
    <submittedName>
        <fullName evidence="2">Uncharacterized protein</fullName>
    </submittedName>
</protein>
<evidence type="ECO:0000313" key="3">
    <source>
        <dbReference type="Proteomes" id="UP001418222"/>
    </source>
</evidence>
<dbReference type="PANTHER" id="PTHR34658">
    <property type="entry name" value="OS01G0151800 PROTEIN"/>
    <property type="match status" value="1"/>
</dbReference>
<gene>
    <name evidence="2" type="ORF">KSP39_PZI018453</name>
</gene>
<reference evidence="2 3" key="1">
    <citation type="journal article" date="2022" name="Nat. Plants">
        <title>Genomes of leafy and leafless Platanthera orchids illuminate the evolution of mycoheterotrophy.</title>
        <authorList>
            <person name="Li M.H."/>
            <person name="Liu K.W."/>
            <person name="Li Z."/>
            <person name="Lu H.C."/>
            <person name="Ye Q.L."/>
            <person name="Zhang D."/>
            <person name="Wang J.Y."/>
            <person name="Li Y.F."/>
            <person name="Zhong Z.M."/>
            <person name="Liu X."/>
            <person name="Yu X."/>
            <person name="Liu D.K."/>
            <person name="Tu X.D."/>
            <person name="Liu B."/>
            <person name="Hao Y."/>
            <person name="Liao X.Y."/>
            <person name="Jiang Y.T."/>
            <person name="Sun W.H."/>
            <person name="Chen J."/>
            <person name="Chen Y.Q."/>
            <person name="Ai Y."/>
            <person name="Zhai J.W."/>
            <person name="Wu S.S."/>
            <person name="Zhou Z."/>
            <person name="Hsiao Y.Y."/>
            <person name="Wu W.L."/>
            <person name="Chen Y.Y."/>
            <person name="Lin Y.F."/>
            <person name="Hsu J.L."/>
            <person name="Li C.Y."/>
            <person name="Wang Z.W."/>
            <person name="Zhao X."/>
            <person name="Zhong W.Y."/>
            <person name="Ma X.K."/>
            <person name="Ma L."/>
            <person name="Huang J."/>
            <person name="Chen G.Z."/>
            <person name="Huang M.Z."/>
            <person name="Huang L."/>
            <person name="Peng D.H."/>
            <person name="Luo Y.B."/>
            <person name="Zou S.Q."/>
            <person name="Chen S.P."/>
            <person name="Lan S."/>
            <person name="Tsai W.C."/>
            <person name="Van de Peer Y."/>
            <person name="Liu Z.J."/>
        </authorList>
    </citation>
    <scope>NUCLEOTIDE SEQUENCE [LARGE SCALE GENOMIC DNA]</scope>
    <source>
        <strain evidence="2">Lor287</strain>
    </source>
</reference>
<dbReference type="EMBL" id="JBBWWQ010000016">
    <property type="protein sequence ID" value="KAK8925998.1"/>
    <property type="molecule type" value="Genomic_DNA"/>
</dbReference>
<name>A0AAP0B3N9_9ASPA</name>
<dbReference type="Proteomes" id="UP001418222">
    <property type="component" value="Unassembled WGS sequence"/>
</dbReference>
<proteinExistence type="predicted"/>
<keyword evidence="1" id="KW-0812">Transmembrane</keyword>
<accession>A0AAP0B3N9</accession>
<comment type="caution">
    <text evidence="2">The sequence shown here is derived from an EMBL/GenBank/DDBJ whole genome shotgun (WGS) entry which is preliminary data.</text>
</comment>
<evidence type="ECO:0000256" key="1">
    <source>
        <dbReference type="SAM" id="Phobius"/>
    </source>
</evidence>
<keyword evidence="3" id="KW-1185">Reference proteome</keyword>
<evidence type="ECO:0000313" key="2">
    <source>
        <dbReference type="EMBL" id="KAK8925998.1"/>
    </source>
</evidence>